<reference evidence="2" key="2">
    <citation type="submission" date="2021-01" db="EMBL/GenBank/DDBJ databases">
        <authorList>
            <person name="Schikora-Tamarit M.A."/>
        </authorList>
    </citation>
    <scope>NUCLEOTIDE SEQUENCE</scope>
    <source>
        <strain evidence="2">CBS2887</strain>
    </source>
</reference>
<dbReference type="EMBL" id="JAEUBG010002949">
    <property type="protein sequence ID" value="KAH3683795.1"/>
    <property type="molecule type" value="Genomic_DNA"/>
</dbReference>
<gene>
    <name evidence="2" type="ORF">WICPIJ_005237</name>
</gene>
<evidence type="ECO:0000313" key="2">
    <source>
        <dbReference type="EMBL" id="KAH3683795.1"/>
    </source>
</evidence>
<feature type="compositionally biased region" description="Low complexity" evidence="1">
    <location>
        <begin position="73"/>
        <end position="94"/>
    </location>
</feature>
<protein>
    <submittedName>
        <fullName evidence="2">Uncharacterized protein</fullName>
    </submittedName>
</protein>
<dbReference type="Proteomes" id="UP000774326">
    <property type="component" value="Unassembled WGS sequence"/>
</dbReference>
<name>A0A9P8TM61_WICPI</name>
<feature type="region of interest" description="Disordered" evidence="1">
    <location>
        <begin position="20"/>
        <end position="117"/>
    </location>
</feature>
<dbReference type="OrthoDB" id="3981134at2759"/>
<evidence type="ECO:0000256" key="1">
    <source>
        <dbReference type="SAM" id="MobiDB-lite"/>
    </source>
</evidence>
<evidence type="ECO:0000313" key="3">
    <source>
        <dbReference type="Proteomes" id="UP000774326"/>
    </source>
</evidence>
<sequence length="337" mass="35832">MEKLNTHNQIEPSLISAAISDAARASQSAEPTADNTNKTTTVTTTTTTNTATTTTNSDSTLHPTVPKGLATSTQAPASTVPQPTTATTATASSSKPLQTRKLKFVNSGPSNVFKPKSRMKPTFKITAQVPYQPSQASTSNDTSAVSTAMDSTIAATNNLDSSQRKITTKRPRIAPNDKSIIIEQRFDLQNNVFVNDNQTKQYQFQEQIKRPPGRPRKYPVDLNKVKRPQGRPRKNPLPHLDIISADSNSSSVASSSSAAASASASLLSGGNTTGKRKAFDLITMSVPPLKKQDTSAVQRADPNPIKFAQAILQSTAATAAHHLPSDSSNSSPVANLP</sequence>
<feature type="region of interest" description="Disordered" evidence="1">
    <location>
        <begin position="204"/>
        <end position="253"/>
    </location>
</feature>
<feature type="compositionally biased region" description="Low complexity" evidence="1">
    <location>
        <begin position="244"/>
        <end position="253"/>
    </location>
</feature>
<organism evidence="2 3">
    <name type="scientific">Wickerhamomyces pijperi</name>
    <name type="common">Yeast</name>
    <name type="synonym">Pichia pijperi</name>
    <dbReference type="NCBI Taxonomy" id="599730"/>
    <lineage>
        <taxon>Eukaryota</taxon>
        <taxon>Fungi</taxon>
        <taxon>Dikarya</taxon>
        <taxon>Ascomycota</taxon>
        <taxon>Saccharomycotina</taxon>
        <taxon>Saccharomycetes</taxon>
        <taxon>Phaffomycetales</taxon>
        <taxon>Wickerhamomycetaceae</taxon>
        <taxon>Wickerhamomyces</taxon>
    </lineage>
</organism>
<feature type="region of interest" description="Disordered" evidence="1">
    <location>
        <begin position="317"/>
        <end position="337"/>
    </location>
</feature>
<dbReference type="AlphaFoldDB" id="A0A9P8TM61"/>
<accession>A0A9P8TM61</accession>
<keyword evidence="3" id="KW-1185">Reference proteome</keyword>
<reference evidence="2" key="1">
    <citation type="journal article" date="2021" name="Open Biol.">
        <title>Shared evolutionary footprints suggest mitochondrial oxidative damage underlies multiple complex I losses in fungi.</title>
        <authorList>
            <person name="Schikora-Tamarit M.A."/>
            <person name="Marcet-Houben M."/>
            <person name="Nosek J."/>
            <person name="Gabaldon T."/>
        </authorList>
    </citation>
    <scope>NUCLEOTIDE SEQUENCE</scope>
    <source>
        <strain evidence="2">CBS2887</strain>
    </source>
</reference>
<comment type="caution">
    <text evidence="2">The sequence shown here is derived from an EMBL/GenBank/DDBJ whole genome shotgun (WGS) entry which is preliminary data.</text>
</comment>
<proteinExistence type="predicted"/>
<feature type="compositionally biased region" description="Polar residues" evidence="1">
    <location>
        <begin position="325"/>
        <end position="337"/>
    </location>
</feature>
<feature type="compositionally biased region" description="Low complexity" evidence="1">
    <location>
        <begin position="20"/>
        <end position="60"/>
    </location>
</feature>
<feature type="compositionally biased region" description="Basic residues" evidence="1">
    <location>
        <begin position="225"/>
        <end position="236"/>
    </location>
</feature>